<evidence type="ECO:0000313" key="1">
    <source>
        <dbReference type="EMBL" id="KAJ9099196.1"/>
    </source>
</evidence>
<organism evidence="1 2">
    <name type="scientific">Naganishia friedmannii</name>
    <dbReference type="NCBI Taxonomy" id="89922"/>
    <lineage>
        <taxon>Eukaryota</taxon>
        <taxon>Fungi</taxon>
        <taxon>Dikarya</taxon>
        <taxon>Basidiomycota</taxon>
        <taxon>Agaricomycotina</taxon>
        <taxon>Tremellomycetes</taxon>
        <taxon>Filobasidiales</taxon>
        <taxon>Filobasidiaceae</taxon>
        <taxon>Naganishia</taxon>
    </lineage>
</organism>
<dbReference type="Proteomes" id="UP001227268">
    <property type="component" value="Unassembled WGS sequence"/>
</dbReference>
<comment type="caution">
    <text evidence="1">The sequence shown here is derived from an EMBL/GenBank/DDBJ whole genome shotgun (WGS) entry which is preliminary data.</text>
</comment>
<dbReference type="EMBL" id="JASBWT010000013">
    <property type="protein sequence ID" value="KAJ9099196.1"/>
    <property type="molecule type" value="Genomic_DNA"/>
</dbReference>
<evidence type="ECO:0000313" key="2">
    <source>
        <dbReference type="Proteomes" id="UP001227268"/>
    </source>
</evidence>
<sequence>MPRTAIERPVGVGFCTHNKGANKRCGRETGFKPDGVSRYSECPVHRERGMEKSRRRREAAGKVPRRRKSVIVSGHRLTAASASSSQDSRSHPQHHSHPYTGMENETAAGMGQTHGDGDDISHDQQRLPWDLHVLETASTHPLPTHSQAGATSALVGAIGQHLPPNGISDQDLQIHPQLRTQHQPIGPNMHRNTAINKQSQLALIPNPAGGLSQSIDGLHVPYSSTMANDNVDKADGSGNNDVALTSPPLAPLDFSPPRTTSGTHAIPPPHAHSSIAAPARMRTASEIETETRAAIWANHHTSLHELKESVDSLLATLWARDTDPRELEGMFEALSEEVKRTRERLIIG</sequence>
<gene>
    <name evidence="1" type="ORF">QFC21_004076</name>
</gene>
<reference evidence="1" key="1">
    <citation type="submission" date="2023-04" db="EMBL/GenBank/DDBJ databases">
        <title>Draft Genome sequencing of Naganishia species isolated from polar environments using Oxford Nanopore Technology.</title>
        <authorList>
            <person name="Leo P."/>
            <person name="Venkateswaran K."/>
        </authorList>
    </citation>
    <scope>NUCLEOTIDE SEQUENCE</scope>
    <source>
        <strain evidence="1">MNA-CCFEE 5423</strain>
    </source>
</reference>
<protein>
    <submittedName>
        <fullName evidence="1">Uncharacterized protein</fullName>
    </submittedName>
</protein>
<proteinExistence type="predicted"/>
<keyword evidence="2" id="KW-1185">Reference proteome</keyword>
<accession>A0ACC2VK77</accession>
<name>A0ACC2VK77_9TREE</name>